<feature type="domain" description="HTH arsR-type" evidence="5">
    <location>
        <begin position="23"/>
        <end position="118"/>
    </location>
</feature>
<keyword evidence="4" id="KW-0105">Cadmium resistance</keyword>
<name>A0A1H9WRN0_9BACI</name>
<evidence type="ECO:0000256" key="3">
    <source>
        <dbReference type="ARBA" id="ARBA00023163"/>
    </source>
</evidence>
<keyword evidence="2 6" id="KW-0238">DNA-binding</keyword>
<evidence type="ECO:0000259" key="5">
    <source>
        <dbReference type="PROSITE" id="PS50987"/>
    </source>
</evidence>
<dbReference type="PANTHER" id="PTHR43132">
    <property type="entry name" value="ARSENICAL RESISTANCE OPERON REPRESSOR ARSR-RELATED"/>
    <property type="match status" value="1"/>
</dbReference>
<evidence type="ECO:0000256" key="4">
    <source>
        <dbReference type="ARBA" id="ARBA00043263"/>
    </source>
</evidence>
<dbReference type="Gene3D" id="1.10.10.10">
    <property type="entry name" value="Winged helix-like DNA-binding domain superfamily/Winged helix DNA-binding domain"/>
    <property type="match status" value="1"/>
</dbReference>
<dbReference type="NCBIfam" id="NF033788">
    <property type="entry name" value="HTH_metalloreg"/>
    <property type="match status" value="1"/>
</dbReference>
<dbReference type="GO" id="GO:0003700">
    <property type="term" value="F:DNA-binding transcription factor activity"/>
    <property type="evidence" value="ECO:0007669"/>
    <property type="project" value="InterPro"/>
</dbReference>
<dbReference type="InterPro" id="IPR018334">
    <property type="entry name" value="ArsR_HTH"/>
</dbReference>
<dbReference type="InterPro" id="IPR051011">
    <property type="entry name" value="Metal_resp_trans_reg"/>
</dbReference>
<evidence type="ECO:0000256" key="2">
    <source>
        <dbReference type="ARBA" id="ARBA00023125"/>
    </source>
</evidence>
<dbReference type="CDD" id="cd00090">
    <property type="entry name" value="HTH_ARSR"/>
    <property type="match status" value="1"/>
</dbReference>
<dbReference type="AlphaFoldDB" id="A0A1H9WRN0"/>
<keyword evidence="1" id="KW-0805">Transcription regulation</keyword>
<dbReference type="InterPro" id="IPR036390">
    <property type="entry name" value="WH_DNA-bd_sf"/>
</dbReference>
<dbReference type="PROSITE" id="PS50987">
    <property type="entry name" value="HTH_ARSR_2"/>
    <property type="match status" value="1"/>
</dbReference>
<dbReference type="SUPFAM" id="SSF46785">
    <property type="entry name" value="Winged helix' DNA-binding domain"/>
    <property type="match status" value="1"/>
</dbReference>
<evidence type="ECO:0000313" key="6">
    <source>
        <dbReference type="EMBL" id="SES36596.1"/>
    </source>
</evidence>
<dbReference type="InterPro" id="IPR011991">
    <property type="entry name" value="ArsR-like_HTH"/>
</dbReference>
<evidence type="ECO:0000256" key="1">
    <source>
        <dbReference type="ARBA" id="ARBA00023015"/>
    </source>
</evidence>
<dbReference type="STRING" id="1601833.SAMN05518684_11958"/>
<sequence>MAKDTCDVYCYDPEKVSRLKKHMDKDMLRGTSLIFKVLGDETRLKAAYALSKEEELCVCDVANILGSSVATASHHLRILKKHGLVKYRKEGKLAFYRLDDHHVRELIEVASEHMKEGKINE</sequence>
<dbReference type="EMBL" id="FOGT01000019">
    <property type="protein sequence ID" value="SES36596.1"/>
    <property type="molecule type" value="Genomic_DNA"/>
</dbReference>
<gene>
    <name evidence="6" type="ORF">SAMN05518684_11958</name>
</gene>
<dbReference type="SMART" id="SM00418">
    <property type="entry name" value="HTH_ARSR"/>
    <property type="match status" value="1"/>
</dbReference>
<dbReference type="Pfam" id="PF01022">
    <property type="entry name" value="HTH_5"/>
    <property type="match status" value="1"/>
</dbReference>
<keyword evidence="7" id="KW-1185">Reference proteome</keyword>
<dbReference type="Proteomes" id="UP000198571">
    <property type="component" value="Unassembled WGS sequence"/>
</dbReference>
<dbReference type="RefSeq" id="WP_093055137.1">
    <property type="nucleotide sequence ID" value="NZ_FOGT01000019.1"/>
</dbReference>
<reference evidence="7" key="1">
    <citation type="submission" date="2016-10" db="EMBL/GenBank/DDBJ databases">
        <authorList>
            <person name="Varghese N."/>
            <person name="Submissions S."/>
        </authorList>
    </citation>
    <scope>NUCLEOTIDE SEQUENCE [LARGE SCALE GENOMIC DNA]</scope>
    <source>
        <strain evidence="7">S9</strain>
    </source>
</reference>
<dbReference type="GO" id="GO:0003677">
    <property type="term" value="F:DNA binding"/>
    <property type="evidence" value="ECO:0007669"/>
    <property type="project" value="UniProtKB-KW"/>
</dbReference>
<dbReference type="GO" id="GO:0046686">
    <property type="term" value="P:response to cadmium ion"/>
    <property type="evidence" value="ECO:0007669"/>
    <property type="project" value="UniProtKB-KW"/>
</dbReference>
<dbReference type="InterPro" id="IPR036388">
    <property type="entry name" value="WH-like_DNA-bd_sf"/>
</dbReference>
<dbReference type="InterPro" id="IPR001845">
    <property type="entry name" value="HTH_ArsR_DNA-bd_dom"/>
</dbReference>
<dbReference type="PANTHER" id="PTHR43132:SF6">
    <property type="entry name" value="HTH-TYPE TRANSCRIPTIONAL REPRESSOR CZRA"/>
    <property type="match status" value="1"/>
</dbReference>
<evidence type="ECO:0000313" key="7">
    <source>
        <dbReference type="Proteomes" id="UP000198571"/>
    </source>
</evidence>
<dbReference type="OrthoDB" id="9794330at2"/>
<organism evidence="6 7">
    <name type="scientific">Salipaludibacillus aurantiacus</name>
    <dbReference type="NCBI Taxonomy" id="1601833"/>
    <lineage>
        <taxon>Bacteria</taxon>
        <taxon>Bacillati</taxon>
        <taxon>Bacillota</taxon>
        <taxon>Bacilli</taxon>
        <taxon>Bacillales</taxon>
        <taxon>Bacillaceae</taxon>
    </lineage>
</organism>
<proteinExistence type="predicted"/>
<dbReference type="PROSITE" id="PS00846">
    <property type="entry name" value="HTH_ARSR_1"/>
    <property type="match status" value="1"/>
</dbReference>
<accession>A0A1H9WRN0</accession>
<dbReference type="PRINTS" id="PR00778">
    <property type="entry name" value="HTHARSR"/>
</dbReference>
<keyword evidence="3" id="KW-0804">Transcription</keyword>
<protein>
    <submittedName>
        <fullName evidence="6">DNA-binding transcriptional regulator, ArsR family</fullName>
    </submittedName>
</protein>